<dbReference type="PRINTS" id="PR01791">
    <property type="entry name" value="REGUCALCIN"/>
</dbReference>
<comment type="similarity">
    <text evidence="1">Belongs to the SMP-30/CGR1 family.</text>
</comment>
<dbReference type="PANTHER" id="PTHR10907">
    <property type="entry name" value="REGUCALCIN"/>
    <property type="match status" value="1"/>
</dbReference>
<organism evidence="3 4">
    <name type="scientific">Goodea atripinnis</name>
    <dbReference type="NCBI Taxonomy" id="208336"/>
    <lineage>
        <taxon>Eukaryota</taxon>
        <taxon>Metazoa</taxon>
        <taxon>Chordata</taxon>
        <taxon>Craniata</taxon>
        <taxon>Vertebrata</taxon>
        <taxon>Euteleostomi</taxon>
        <taxon>Actinopterygii</taxon>
        <taxon>Neopterygii</taxon>
        <taxon>Teleostei</taxon>
        <taxon>Neoteleostei</taxon>
        <taxon>Acanthomorphata</taxon>
        <taxon>Ovalentaria</taxon>
        <taxon>Atherinomorphae</taxon>
        <taxon>Cyprinodontiformes</taxon>
        <taxon>Goodeidae</taxon>
        <taxon>Goodea</taxon>
    </lineage>
</organism>
<sequence length="297" mass="33210">MSDLFVSCKRLQTVSLPATKTTSCCFGGPDYSELYVTSASLGLDQSELQKQPQAGNTFRVKGLGVKEWAGSQKKRELRLAVRAVKGTVFNAENKEIHQLVKLQVTPGFMLLFTYNYSATCDDVLDGAIFPFVHMAAVFPLSPSEFCDELLLLPFAFVRWRLGASRGEGQGQASPITLIEASLSNTLYGKTKKDFNHLTINSWSETQTNFRASGFLDLVGSDRNLQDKCVMAQNDNPVNLFLWMRCEALTELQMMADLICLNSVHHIVGQDVCWQFDRPSNMLMQRLAGSELRHDGQY</sequence>
<evidence type="ECO:0000259" key="2">
    <source>
        <dbReference type="Pfam" id="PF08450"/>
    </source>
</evidence>
<feature type="domain" description="SMP-30/Gluconolactonase/LRE-like region" evidence="2">
    <location>
        <begin position="10"/>
        <end position="40"/>
    </location>
</feature>
<dbReference type="InterPro" id="IPR008367">
    <property type="entry name" value="Regucalcin"/>
</dbReference>
<dbReference type="Gene3D" id="2.120.10.30">
    <property type="entry name" value="TolB, C-terminal domain"/>
    <property type="match status" value="1"/>
</dbReference>
<dbReference type="EMBL" id="JAHRIO010012055">
    <property type="protein sequence ID" value="MEQ2162583.1"/>
    <property type="molecule type" value="Genomic_DNA"/>
</dbReference>
<dbReference type="Proteomes" id="UP001476798">
    <property type="component" value="Unassembled WGS sequence"/>
</dbReference>
<reference evidence="3 4" key="1">
    <citation type="submission" date="2021-06" db="EMBL/GenBank/DDBJ databases">
        <authorList>
            <person name="Palmer J.M."/>
        </authorList>
    </citation>
    <scope>NUCLEOTIDE SEQUENCE [LARGE SCALE GENOMIC DNA]</scope>
    <source>
        <strain evidence="3 4">GA_2019</strain>
        <tissue evidence="3">Muscle</tissue>
    </source>
</reference>
<evidence type="ECO:0000313" key="3">
    <source>
        <dbReference type="EMBL" id="MEQ2162583.1"/>
    </source>
</evidence>
<protein>
    <recommendedName>
        <fullName evidence="2">SMP-30/Gluconolactonase/LRE-like region domain-containing protein</fullName>
    </recommendedName>
</protein>
<evidence type="ECO:0000313" key="4">
    <source>
        <dbReference type="Proteomes" id="UP001476798"/>
    </source>
</evidence>
<dbReference type="PANTHER" id="PTHR10907:SF47">
    <property type="entry name" value="REGUCALCIN"/>
    <property type="match status" value="1"/>
</dbReference>
<proteinExistence type="inferred from homology"/>
<accession>A0ABV0MVZ5</accession>
<dbReference type="InterPro" id="IPR011042">
    <property type="entry name" value="6-blade_b-propeller_TolB-like"/>
</dbReference>
<dbReference type="Pfam" id="PF08450">
    <property type="entry name" value="SGL"/>
    <property type="match status" value="1"/>
</dbReference>
<evidence type="ECO:0000256" key="1">
    <source>
        <dbReference type="ARBA" id="ARBA00008853"/>
    </source>
</evidence>
<dbReference type="InterPro" id="IPR013658">
    <property type="entry name" value="SGL"/>
</dbReference>
<dbReference type="SUPFAM" id="SSF63829">
    <property type="entry name" value="Calcium-dependent phosphotriesterase"/>
    <property type="match status" value="1"/>
</dbReference>
<comment type="caution">
    <text evidence="3">The sequence shown here is derived from an EMBL/GenBank/DDBJ whole genome shotgun (WGS) entry which is preliminary data.</text>
</comment>
<keyword evidence="4" id="KW-1185">Reference proteome</keyword>
<name>A0ABV0MVZ5_9TELE</name>
<gene>
    <name evidence="3" type="ORF">GOODEAATRI_021275</name>
</gene>